<keyword evidence="1" id="KW-0472">Membrane</keyword>
<dbReference type="NCBIfam" id="NF033608">
    <property type="entry name" value="type_I_tox_Fst"/>
    <property type="match status" value="1"/>
</dbReference>
<dbReference type="KEGG" id="ene:ENT_25790"/>
<feature type="transmembrane region" description="Helical" evidence="1">
    <location>
        <begin position="6"/>
        <end position="25"/>
    </location>
</feature>
<dbReference type="Proteomes" id="UP001222182">
    <property type="component" value="Chromosome"/>
</dbReference>
<reference evidence="2" key="4">
    <citation type="journal article" date="2023" name="Pathogens">
        <title>Prevalence of Enterococcus spp. and the Whole-Genome Characteristics of Enterococcus faecium and Enterococcus faecalis Strains Isolated from Free-Living Birds in Poland.</title>
        <authorList>
            <person name="Kwit R."/>
            <person name="Zajac M."/>
            <person name="Smialowska-Weglinska A."/>
            <person name="Skarzynska M."/>
            <person name="Bomba A."/>
            <person name="Lalak A."/>
            <person name="Skrzypiec E."/>
            <person name="Wojdat D."/>
            <person name="Koza W."/>
            <person name="Mikos-Wojewoda E."/>
            <person name="Pasim P."/>
            <person name="Skora M."/>
            <person name="Polak M."/>
            <person name="Wiacek J."/>
            <person name="Wasyl D."/>
        </authorList>
    </citation>
    <scope>NUCLEOTIDE SEQUENCE</scope>
    <source>
        <strain evidence="2">691B_2</strain>
    </source>
</reference>
<keyword evidence="1" id="KW-1133">Transmembrane helix</keyword>
<evidence type="ECO:0000313" key="8">
    <source>
        <dbReference type="Proteomes" id="UP000281488"/>
    </source>
</evidence>
<protein>
    <submittedName>
        <fullName evidence="4">Type I toxin-antitoxin system Fst family toxin</fullName>
    </submittedName>
</protein>
<evidence type="ECO:0000313" key="6">
    <source>
        <dbReference type="EMBL" id="WEH22337.1"/>
    </source>
</evidence>
<dbReference type="Proteomes" id="UP000429730">
    <property type="component" value="Unassembled WGS sequence"/>
</dbReference>
<dbReference type="RefSeq" id="WP_015543884.1">
    <property type="nucleotide sequence ID" value="NZ_AP026714.1"/>
</dbReference>
<evidence type="ECO:0000313" key="3">
    <source>
        <dbReference type="EMBL" id="MXS52446.1"/>
    </source>
</evidence>
<reference evidence="7 12" key="6">
    <citation type="submission" date="2023-03" db="EMBL/GenBank/DDBJ databases">
        <title>Complete genome sequence of an Enterococcus faecalis urinary isolate.</title>
        <authorList>
            <person name="Brauer A.L."/>
            <person name="Armbruster C.E."/>
        </authorList>
    </citation>
    <scope>NUCLEOTIDE SEQUENCE [LARGE SCALE GENOMIC DNA]</scope>
    <source>
        <strain evidence="7 12">3143</strain>
    </source>
</reference>
<reference evidence="3 9" key="2">
    <citation type="submission" date="2019-04" db="EMBL/GenBank/DDBJ databases">
        <title>Step-wise assembly of the neonatal virome modulated by breast feeding.</title>
        <authorList>
            <person name="Liang G."/>
            <person name="Bushman F."/>
        </authorList>
    </citation>
    <scope>NUCLEOTIDE SEQUENCE [LARGE SCALE GENOMIC DNA]</scope>
    <source>
        <strain evidence="3 9">E3754</strain>
    </source>
</reference>
<name>A0A6B1XUR3_ENTFL</name>
<dbReference type="Proteomes" id="UP001173174">
    <property type="component" value="Unassembled WGS sequence"/>
</dbReference>
<reference evidence="6 11" key="5">
    <citation type="submission" date="2023-02" db="EMBL/GenBank/DDBJ databases">
        <title>Results of the 2020 Genomic Proficiency Test for the network of European Union Reference Laboratory for Antimicrobial Resistance assessing whole genome sequencing capacities.</title>
        <authorList>
            <person name="Hoffmann M."/>
            <person name="Luo Y."/>
            <person name="Sorensen L.H."/>
            <person name="Pedersen S.K."/>
            <person name="Hendriksen R.S."/>
        </authorList>
    </citation>
    <scope>NUCLEOTIDE SEQUENCE [LARGE SCALE GENOMIC DNA]</scope>
    <source>
        <strain evidence="6 11">GENOMIC22-006</strain>
    </source>
</reference>
<gene>
    <name evidence="5" type="ORF">EGW16_13200</name>
    <name evidence="3" type="ORF">GTI81_06960</name>
    <name evidence="4" type="ORF">H9Q64_08230</name>
    <name evidence="7" type="ORF">P0083_02195</name>
    <name evidence="6" type="ORF">P0D81_15105</name>
    <name evidence="2" type="ORF">P0E79_07635</name>
</gene>
<evidence type="ECO:0000313" key="2">
    <source>
        <dbReference type="EMBL" id="MDN3192349.1"/>
    </source>
</evidence>
<dbReference type="GeneID" id="60895039"/>
<evidence type="ECO:0000313" key="12">
    <source>
        <dbReference type="Proteomes" id="UP001222182"/>
    </source>
</evidence>
<evidence type="ECO:0000313" key="11">
    <source>
        <dbReference type="Proteomes" id="UP001221642"/>
    </source>
</evidence>
<evidence type="ECO:0000256" key="1">
    <source>
        <dbReference type="SAM" id="Phobius"/>
    </source>
</evidence>
<dbReference type="Proteomes" id="UP000516122">
    <property type="component" value="Chromosome"/>
</dbReference>
<accession>A0A6B1XUR3</accession>
<reference evidence="4 10" key="3">
    <citation type="submission" date="2020-08" db="EMBL/GenBank/DDBJ databases">
        <title>Enterococcus faecalis SF28073 genome assembly.</title>
        <authorList>
            <person name="Duerkop B.A."/>
            <person name="Johnson C.N."/>
        </authorList>
    </citation>
    <scope>NUCLEOTIDE SEQUENCE [LARGE SCALE GENOMIC DNA]</scope>
    <source>
        <strain evidence="4 10">SF28073</strain>
    </source>
</reference>
<dbReference type="EMBL" id="WVTJ01000009">
    <property type="protein sequence ID" value="MXS52446.1"/>
    <property type="molecule type" value="Genomic_DNA"/>
</dbReference>
<evidence type="ECO:0000313" key="9">
    <source>
        <dbReference type="Proteomes" id="UP000429730"/>
    </source>
</evidence>
<keyword evidence="1" id="KW-0812">Transmembrane</keyword>
<reference evidence="2" key="7">
    <citation type="submission" date="2023-03" db="EMBL/GenBank/DDBJ databases">
        <authorList>
            <person name="Zajac M."/>
            <person name="Kwit R."/>
            <person name="Wasyl D."/>
        </authorList>
    </citation>
    <scope>NUCLEOTIDE SEQUENCE</scope>
    <source>
        <strain evidence="2">691B_2</strain>
    </source>
</reference>
<dbReference type="EMBL" id="RKMZ01000008">
    <property type="protein sequence ID" value="ROX30561.1"/>
    <property type="molecule type" value="Genomic_DNA"/>
</dbReference>
<evidence type="ECO:0000313" key="4">
    <source>
        <dbReference type="EMBL" id="QNP39240.1"/>
    </source>
</evidence>
<dbReference type="EMBL" id="CP060804">
    <property type="protein sequence ID" value="QNP39240.1"/>
    <property type="molecule type" value="Genomic_DNA"/>
</dbReference>
<proteinExistence type="predicted"/>
<evidence type="ECO:0000313" key="7">
    <source>
        <dbReference type="EMBL" id="WER43131.1"/>
    </source>
</evidence>
<dbReference type="Proteomes" id="UP000281488">
    <property type="component" value="Unassembled WGS sequence"/>
</dbReference>
<evidence type="ECO:0000313" key="10">
    <source>
        <dbReference type="Proteomes" id="UP000516122"/>
    </source>
</evidence>
<dbReference type="EMBL" id="CP119159">
    <property type="protein sequence ID" value="WEH22337.1"/>
    <property type="molecule type" value="Genomic_DNA"/>
</dbReference>
<dbReference type="AlphaFoldDB" id="A0A6B1XUR3"/>
<sequence length="31" mass="3659">MYEIVTKILVPIFVGIVLKLVTIWLEKQNEE</sequence>
<dbReference type="EMBL" id="CP119528">
    <property type="protein sequence ID" value="WER43131.1"/>
    <property type="molecule type" value="Genomic_DNA"/>
</dbReference>
<dbReference type="Proteomes" id="UP001221642">
    <property type="component" value="Chromosome"/>
</dbReference>
<evidence type="ECO:0000313" key="5">
    <source>
        <dbReference type="EMBL" id="ROX30561.1"/>
    </source>
</evidence>
<organism evidence="4 10">
    <name type="scientific">Enterococcus faecalis</name>
    <name type="common">Streptococcus faecalis</name>
    <dbReference type="NCBI Taxonomy" id="1351"/>
    <lineage>
        <taxon>Bacteria</taxon>
        <taxon>Bacillati</taxon>
        <taxon>Bacillota</taxon>
        <taxon>Bacilli</taxon>
        <taxon>Lactobacillales</taxon>
        <taxon>Enterococcaceae</taxon>
        <taxon>Enterococcus</taxon>
    </lineage>
</organism>
<reference evidence="5 8" key="1">
    <citation type="submission" date="2018-10" db="EMBL/GenBank/DDBJ databases">
        <title>Genotypes and phenotypes of Enterococci isolated from broiler chickens.</title>
        <authorList>
            <person name="Muhammad A.R."/>
            <person name="Diarra M.S."/>
        </authorList>
    </citation>
    <scope>NUCLEOTIDE SEQUENCE [LARGE SCALE GENOMIC DNA]</scope>
    <source>
        <strain evidence="5 8">LIT2 A36'</strain>
    </source>
</reference>
<dbReference type="EMBL" id="JAREWH010000005">
    <property type="protein sequence ID" value="MDN3192349.1"/>
    <property type="molecule type" value="Genomic_DNA"/>
</dbReference>